<dbReference type="SUPFAM" id="SSF56821">
    <property type="entry name" value="Prismane protein-like"/>
    <property type="match status" value="1"/>
</dbReference>
<dbReference type="EMBL" id="CP000662">
    <property type="protein sequence ID" value="ABP72633.1"/>
    <property type="molecule type" value="Genomic_DNA"/>
</dbReference>
<feature type="region of interest" description="Disordered" evidence="1">
    <location>
        <begin position="1"/>
        <end position="24"/>
    </location>
</feature>
<gene>
    <name evidence="2" type="ordered locus">Rsph17025_3769</name>
</gene>
<dbReference type="HOGENOM" id="CLU_2919798_0_0_5"/>
<accession>A4WZ19</accession>
<reference evidence="2" key="1">
    <citation type="submission" date="2007-04" db="EMBL/GenBank/DDBJ databases">
        <title>Complete sequence of plasmid pRSPA01 of Rhodobacter sphaeroides ATCC 17025.</title>
        <authorList>
            <consortium name="US DOE Joint Genome Institute"/>
            <person name="Copeland A."/>
            <person name="Lucas S."/>
            <person name="Lapidus A."/>
            <person name="Barry K."/>
            <person name="Detter J.C."/>
            <person name="Glavina del Rio T."/>
            <person name="Hammon N."/>
            <person name="Israni S."/>
            <person name="Dalin E."/>
            <person name="Tice H."/>
            <person name="Pitluck S."/>
            <person name="Chertkov O."/>
            <person name="Brettin T."/>
            <person name="Bruce D."/>
            <person name="Han C."/>
            <person name="Schmutz J."/>
            <person name="Larimer F."/>
            <person name="Land M."/>
            <person name="Hauser L."/>
            <person name="Kyrpides N."/>
            <person name="Kim E."/>
            <person name="Richardson P."/>
            <person name="Mackenzie C."/>
            <person name="Choudhary M."/>
            <person name="Donohue T.J."/>
            <person name="Kaplan S."/>
        </authorList>
    </citation>
    <scope>NUCLEOTIDE SEQUENCE [LARGE SCALE GENOMIC DNA]</scope>
    <source>
        <strain evidence="2">ATCC 17025</strain>
        <plasmid evidence="2">pRSPA01</plasmid>
    </source>
</reference>
<evidence type="ECO:0000313" key="2">
    <source>
        <dbReference type="EMBL" id="ABP72633.1"/>
    </source>
</evidence>
<sequence>MVRAEGDCDPAHAAGAGVKDIRAGPTAPGFLTPGLIATLDAGFGLRLISTPDQTLAETLGA</sequence>
<dbReference type="GO" id="GO:0016491">
    <property type="term" value="F:oxidoreductase activity"/>
    <property type="evidence" value="ECO:0007669"/>
    <property type="project" value="InterPro"/>
</dbReference>
<dbReference type="InterPro" id="IPR011254">
    <property type="entry name" value="Prismane-like_sf"/>
</dbReference>
<dbReference type="AlphaFoldDB" id="A4WZ19"/>
<organism evidence="2">
    <name type="scientific">Cereibacter sphaeroides (strain ATCC 17025 / ATH 2.4.3)</name>
    <name type="common">Rhodobacter sphaeroides</name>
    <dbReference type="NCBI Taxonomy" id="349102"/>
    <lineage>
        <taxon>Bacteria</taxon>
        <taxon>Pseudomonadati</taxon>
        <taxon>Pseudomonadota</taxon>
        <taxon>Alphaproteobacteria</taxon>
        <taxon>Rhodobacterales</taxon>
        <taxon>Paracoccaceae</taxon>
        <taxon>Cereibacter</taxon>
    </lineage>
</organism>
<keyword evidence="2" id="KW-0614">Plasmid</keyword>
<protein>
    <submittedName>
        <fullName evidence="2">Uncharacterized protein</fullName>
    </submittedName>
</protein>
<dbReference type="KEGG" id="rsq:Rsph17025_3769"/>
<geneLocation type="plasmid" evidence="2">
    <name>pRSPA01</name>
</geneLocation>
<feature type="compositionally biased region" description="Basic and acidic residues" evidence="1">
    <location>
        <begin position="1"/>
        <end position="10"/>
    </location>
</feature>
<name>A4WZ19_CERS5</name>
<evidence type="ECO:0000256" key="1">
    <source>
        <dbReference type="SAM" id="MobiDB-lite"/>
    </source>
</evidence>
<proteinExistence type="predicted"/>